<dbReference type="GO" id="GO:0031267">
    <property type="term" value="F:small GTPase binding"/>
    <property type="evidence" value="ECO:0007669"/>
    <property type="project" value="TreeGrafter"/>
</dbReference>
<evidence type="ECO:0000259" key="2">
    <source>
        <dbReference type="PROSITE" id="PS50086"/>
    </source>
</evidence>
<sequence length="556" mass="63905">MIDYDSLLEFEEALAQSSTSDTIILLRNLESKIDYARHTNTENDEQQDNRDLAHEDLQEILHTALAEYKICEDEFATCKTCGGSLTCPTLYKSCCHSFVDRDCVIGSKLEKSFWLAFLENPTRTINTMPNYTEFLCLKQGIPNPIRYLIWKKIFLLNGNIPQSSRFVYQNFQHSYYSEVSKQISKDLSRTFPSVKSFGKQETIDNLSTILNVYANYDVKLGYCQGLLFLVGVLYFHLNSDCELTFHALITIMETEPELHDIFTTSTMSETLNCWFYEFSHILQKSEPELYNHLTSFVEMRTFLYQWWLSFMSSHSPDLLIVNRIMDFCLLQGWKVGLFKISLGLLTSNKPILMTLNEGDEEVVYQHLLNESKWGNVIKDLDRFFGDVLFSWDDNLFLQKQEVEVKPVGSPHKSILNSLKTLSLKPFISINTSLNSNSSSSSNSPDSTLDKTESIHSSSSLFSTNTLAPYQMKNDLESISSDVSEVSHTKSFSDYLRFPYIPPRKDSKPEIEEDINAELMIENETLRQLLKKAYSMLEGDGVDKMELKQEIAKAVEV</sequence>
<dbReference type="PANTHER" id="PTHR47219">
    <property type="entry name" value="RAB GTPASE-ACTIVATING PROTEIN 1-LIKE"/>
    <property type="match status" value="1"/>
</dbReference>
<dbReference type="Pfam" id="PF00566">
    <property type="entry name" value="RabGAP-TBC"/>
    <property type="match status" value="1"/>
</dbReference>
<organism evidence="4">
    <name type="scientific">Spathaspora passalidarum (strain NRRL Y-27907 / 11-Y1)</name>
    <dbReference type="NCBI Taxonomy" id="619300"/>
    <lineage>
        <taxon>Eukaryota</taxon>
        <taxon>Fungi</taxon>
        <taxon>Dikarya</taxon>
        <taxon>Ascomycota</taxon>
        <taxon>Saccharomycotina</taxon>
        <taxon>Pichiomycetes</taxon>
        <taxon>Debaryomycetaceae</taxon>
        <taxon>Spathaspora</taxon>
    </lineage>
</organism>
<evidence type="ECO:0000313" key="3">
    <source>
        <dbReference type="EMBL" id="EGW30544.1"/>
    </source>
</evidence>
<feature type="region of interest" description="Disordered" evidence="1">
    <location>
        <begin position="434"/>
        <end position="454"/>
    </location>
</feature>
<dbReference type="OrthoDB" id="159449at2759"/>
<feature type="compositionally biased region" description="Low complexity" evidence="1">
    <location>
        <begin position="434"/>
        <end position="446"/>
    </location>
</feature>
<dbReference type="SUPFAM" id="SSF47923">
    <property type="entry name" value="Ypt/Rab-GAP domain of gyp1p"/>
    <property type="match status" value="2"/>
</dbReference>
<dbReference type="InterPro" id="IPR050302">
    <property type="entry name" value="Rab_GAP_TBC_domain"/>
</dbReference>
<dbReference type="Gene3D" id="1.10.8.270">
    <property type="entry name" value="putative rabgap domain of human tbc1 domain family member 14 like domains"/>
    <property type="match status" value="1"/>
</dbReference>
<dbReference type="Proteomes" id="UP000000709">
    <property type="component" value="Unassembled WGS sequence"/>
</dbReference>
<dbReference type="GO" id="GO:0030427">
    <property type="term" value="C:site of polarized growth"/>
    <property type="evidence" value="ECO:0007669"/>
    <property type="project" value="UniProtKB-ARBA"/>
</dbReference>
<dbReference type="OMA" id="SKWGNVI"/>
<dbReference type="HOGENOM" id="CLU_020753_0_0_1"/>
<dbReference type="PROSITE" id="PS50086">
    <property type="entry name" value="TBC_RABGAP"/>
    <property type="match status" value="1"/>
</dbReference>
<protein>
    <recommendedName>
        <fullName evidence="2">Rab-GAP TBC domain-containing protein</fullName>
    </recommendedName>
</protein>
<dbReference type="eggNOG" id="KOG1102">
    <property type="taxonomic scope" value="Eukaryota"/>
</dbReference>
<dbReference type="InterPro" id="IPR000195">
    <property type="entry name" value="Rab-GAP-TBC_dom"/>
</dbReference>
<gene>
    <name evidence="3" type="ORF">SPAPADRAFT_143113</name>
</gene>
<proteinExistence type="predicted"/>
<reference evidence="3 4" key="1">
    <citation type="journal article" date="2011" name="Proc. Natl. Acad. Sci. U.S.A.">
        <title>Comparative genomics of xylose-fermenting fungi for enhanced biofuel production.</title>
        <authorList>
            <person name="Wohlbach D.J."/>
            <person name="Kuo A."/>
            <person name="Sato T.K."/>
            <person name="Potts K.M."/>
            <person name="Salamov A.A."/>
            <person name="LaButti K.M."/>
            <person name="Sun H."/>
            <person name="Clum A."/>
            <person name="Pangilinan J.L."/>
            <person name="Lindquist E.A."/>
            <person name="Lucas S."/>
            <person name="Lapidus A."/>
            <person name="Jin M."/>
            <person name="Gunawan C."/>
            <person name="Balan V."/>
            <person name="Dale B.E."/>
            <person name="Jeffries T.W."/>
            <person name="Zinkel R."/>
            <person name="Barry K.W."/>
            <person name="Grigoriev I.V."/>
            <person name="Gasch A.P."/>
        </authorList>
    </citation>
    <scope>NUCLEOTIDE SEQUENCE [LARGE SCALE GENOMIC DNA]</scope>
    <source>
        <strain evidence="4">NRRL Y-27907 / 11-Y1</strain>
    </source>
</reference>
<accession>G3AUI8</accession>
<dbReference type="GO" id="GO:0005096">
    <property type="term" value="F:GTPase activator activity"/>
    <property type="evidence" value="ECO:0007669"/>
    <property type="project" value="TreeGrafter"/>
</dbReference>
<dbReference type="GeneID" id="18870519"/>
<dbReference type="InterPro" id="IPR035969">
    <property type="entry name" value="Rab-GAP_TBC_sf"/>
</dbReference>
<dbReference type="AlphaFoldDB" id="G3AUI8"/>
<name>G3AUI8_SPAPN</name>
<feature type="domain" description="Rab-GAP TBC" evidence="2">
    <location>
        <begin position="140"/>
        <end position="332"/>
    </location>
</feature>
<dbReference type="EMBL" id="GL996505">
    <property type="protein sequence ID" value="EGW30544.1"/>
    <property type="molecule type" value="Genomic_DNA"/>
</dbReference>
<dbReference type="InParanoid" id="G3AUI8"/>
<dbReference type="SMART" id="SM00164">
    <property type="entry name" value="TBC"/>
    <property type="match status" value="1"/>
</dbReference>
<evidence type="ECO:0000313" key="4">
    <source>
        <dbReference type="Proteomes" id="UP000000709"/>
    </source>
</evidence>
<keyword evidence="4" id="KW-1185">Reference proteome</keyword>
<dbReference type="PANTHER" id="PTHR47219:SF9">
    <property type="entry name" value="GTPASE ACTIVATING PROTEIN AND CENTROSOME-ASSOCIATED, ISOFORM B"/>
    <property type="match status" value="1"/>
</dbReference>
<dbReference type="Gene3D" id="1.10.472.80">
    <property type="entry name" value="Ypt/Rab-GAP domain of gyp1p, domain 3"/>
    <property type="match status" value="1"/>
</dbReference>
<evidence type="ECO:0000256" key="1">
    <source>
        <dbReference type="SAM" id="MobiDB-lite"/>
    </source>
</evidence>
<dbReference type="KEGG" id="spaa:SPAPADRAFT_143113"/>
<dbReference type="RefSeq" id="XP_007377515.1">
    <property type="nucleotide sequence ID" value="XM_007377453.1"/>
</dbReference>